<feature type="transmembrane region" description="Helical" evidence="2">
    <location>
        <begin position="6"/>
        <end position="30"/>
    </location>
</feature>
<dbReference type="PANTHER" id="PTHR34703:SF1">
    <property type="entry name" value="ANTIPORTER SUBUNIT MNHG2-RELATED"/>
    <property type="match status" value="1"/>
</dbReference>
<evidence type="ECO:0000313" key="3">
    <source>
        <dbReference type="EMBL" id="AKB73504.1"/>
    </source>
</evidence>
<dbReference type="AlphaFoldDB" id="A0A0E3RZ13"/>
<dbReference type="HOGENOM" id="CLU_121334_0_6_2"/>
<evidence type="ECO:0000256" key="2">
    <source>
        <dbReference type="SAM" id="Phobius"/>
    </source>
</evidence>
<name>A0A0E3RZ13_9EURY</name>
<protein>
    <submittedName>
        <fullName evidence="3">Na(+) H(+) antiporter subunit G</fullName>
    </submittedName>
</protein>
<dbReference type="OrthoDB" id="19138at2157"/>
<dbReference type="Proteomes" id="UP000033072">
    <property type="component" value="Chromosome"/>
</dbReference>
<dbReference type="InterPro" id="IPR005133">
    <property type="entry name" value="PhaG_MnhG_YufB"/>
</dbReference>
<sequence length="135" mass="14408">MAIIATILDIISVFFLLIGLIFLCLGMLGLLRLPDVYNRLHATTKVATLGALGVLASIIIQEGYTPMGVKALTVAIFILLTAPISGHMIGKAAYHSGVKLCEGSCLDEYGPEHGPKSIPKSVPKNRPKSVPKKQK</sequence>
<dbReference type="RefSeq" id="WP_048124358.1">
    <property type="nucleotide sequence ID" value="NZ_CP009515.1"/>
</dbReference>
<keyword evidence="2" id="KW-0812">Transmembrane</keyword>
<feature type="region of interest" description="Disordered" evidence="1">
    <location>
        <begin position="111"/>
        <end position="135"/>
    </location>
</feature>
<feature type="compositionally biased region" description="Basic residues" evidence="1">
    <location>
        <begin position="123"/>
        <end position="135"/>
    </location>
</feature>
<evidence type="ECO:0000256" key="1">
    <source>
        <dbReference type="SAM" id="MobiDB-lite"/>
    </source>
</evidence>
<keyword evidence="2" id="KW-1133">Transmembrane helix</keyword>
<keyword evidence="4" id="KW-1185">Reference proteome</keyword>
<dbReference type="NCBIfam" id="NF009314">
    <property type="entry name" value="PRK12674.1-2"/>
    <property type="match status" value="1"/>
</dbReference>
<dbReference type="STRING" id="1434111.MSLAZ_0243"/>
<dbReference type="PATRIC" id="fig|1434111.4.peg.303"/>
<dbReference type="PANTHER" id="PTHR34703">
    <property type="entry name" value="ANTIPORTER SUBUNIT MNHG2-RELATED"/>
    <property type="match status" value="1"/>
</dbReference>
<dbReference type="Pfam" id="PF03334">
    <property type="entry name" value="PhaG_MnhG_YufB"/>
    <property type="match status" value="1"/>
</dbReference>
<dbReference type="GeneID" id="24804914"/>
<dbReference type="KEGG" id="mls:MSLAZ_0243"/>
<evidence type="ECO:0000313" key="4">
    <source>
        <dbReference type="Proteomes" id="UP000033072"/>
    </source>
</evidence>
<reference evidence="3 4" key="1">
    <citation type="submission" date="2014-07" db="EMBL/GenBank/DDBJ databases">
        <title>Methanogenic archaea and the global carbon cycle.</title>
        <authorList>
            <person name="Henriksen J.R."/>
            <person name="Luke J."/>
            <person name="Reinhart S."/>
            <person name="Benedict M.N."/>
            <person name="Youngblut N.D."/>
            <person name="Metcalf M.E."/>
            <person name="Whitaker R.J."/>
            <person name="Metcalf W.W."/>
        </authorList>
    </citation>
    <scope>NUCLEOTIDE SEQUENCE [LARGE SCALE GENOMIC DNA]</scope>
    <source>
        <strain evidence="3 4">Z-7289</strain>
    </source>
</reference>
<dbReference type="EMBL" id="CP009515">
    <property type="protein sequence ID" value="AKB73504.1"/>
    <property type="molecule type" value="Genomic_DNA"/>
</dbReference>
<feature type="transmembrane region" description="Helical" evidence="2">
    <location>
        <begin position="42"/>
        <end position="60"/>
    </location>
</feature>
<dbReference type="NCBIfam" id="TIGR01300">
    <property type="entry name" value="CPA3_mnhG_phaG"/>
    <property type="match status" value="1"/>
</dbReference>
<keyword evidence="2" id="KW-0472">Membrane</keyword>
<organism evidence="3 4">
    <name type="scientific">Methanosarcina lacustris Z-7289</name>
    <dbReference type="NCBI Taxonomy" id="1434111"/>
    <lineage>
        <taxon>Archaea</taxon>
        <taxon>Methanobacteriati</taxon>
        <taxon>Methanobacteriota</taxon>
        <taxon>Stenosarchaea group</taxon>
        <taxon>Methanomicrobia</taxon>
        <taxon>Methanosarcinales</taxon>
        <taxon>Methanosarcinaceae</taxon>
        <taxon>Methanosarcina</taxon>
    </lineage>
</organism>
<dbReference type="GO" id="GO:0015385">
    <property type="term" value="F:sodium:proton antiporter activity"/>
    <property type="evidence" value="ECO:0007669"/>
    <property type="project" value="TreeGrafter"/>
</dbReference>
<proteinExistence type="predicted"/>
<accession>A0A0E3RZ13</accession>
<gene>
    <name evidence="3" type="ORF">MSLAZ_0243</name>
</gene>
<feature type="transmembrane region" description="Helical" evidence="2">
    <location>
        <begin position="72"/>
        <end position="90"/>
    </location>
</feature>